<dbReference type="AlphaFoldDB" id="A0A2U2DRC9"/>
<comment type="similarity">
    <text evidence="1">Belongs to the ParB family.</text>
</comment>
<feature type="region of interest" description="Disordered" evidence="2">
    <location>
        <begin position="1"/>
        <end position="45"/>
    </location>
</feature>
<keyword evidence="5" id="KW-1185">Reference proteome</keyword>
<dbReference type="InterPro" id="IPR036086">
    <property type="entry name" value="ParB/Sulfiredoxin_sf"/>
</dbReference>
<dbReference type="InterPro" id="IPR050336">
    <property type="entry name" value="Chromosome_partition/occlusion"/>
</dbReference>
<protein>
    <submittedName>
        <fullName evidence="4">Plasmid partitioning protein RepB</fullName>
    </submittedName>
</protein>
<dbReference type="SUPFAM" id="SSF110849">
    <property type="entry name" value="ParB/Sulfiredoxin"/>
    <property type="match status" value="1"/>
</dbReference>
<dbReference type="InterPro" id="IPR037972">
    <property type="entry name" value="RepB_N"/>
</dbReference>
<dbReference type="GO" id="GO:0007059">
    <property type="term" value="P:chromosome segregation"/>
    <property type="evidence" value="ECO:0007669"/>
    <property type="project" value="TreeGrafter"/>
</dbReference>
<dbReference type="NCBIfam" id="TIGR03454">
    <property type="entry name" value="partition_RepB"/>
    <property type="match status" value="1"/>
</dbReference>
<dbReference type="PANTHER" id="PTHR33375">
    <property type="entry name" value="CHROMOSOME-PARTITIONING PROTEIN PARB-RELATED"/>
    <property type="match status" value="1"/>
</dbReference>
<dbReference type="Gene3D" id="3.90.1530.30">
    <property type="match status" value="1"/>
</dbReference>
<dbReference type="CDD" id="cd16405">
    <property type="entry name" value="RepB_like_N"/>
    <property type="match status" value="1"/>
</dbReference>
<evidence type="ECO:0000256" key="1">
    <source>
        <dbReference type="ARBA" id="ARBA00006295"/>
    </source>
</evidence>
<comment type="caution">
    <text evidence="4">The sequence shown here is derived from an EMBL/GenBank/DDBJ whole genome shotgun (WGS) entry which is preliminary data.</text>
</comment>
<evidence type="ECO:0000313" key="5">
    <source>
        <dbReference type="Proteomes" id="UP000245252"/>
    </source>
</evidence>
<organism evidence="4 5">
    <name type="scientific">Metarhizobium album</name>
    <dbReference type="NCBI Taxonomy" id="2182425"/>
    <lineage>
        <taxon>Bacteria</taxon>
        <taxon>Pseudomonadati</taxon>
        <taxon>Pseudomonadota</taxon>
        <taxon>Alphaproteobacteria</taxon>
        <taxon>Hyphomicrobiales</taxon>
        <taxon>Rhizobiaceae</taxon>
        <taxon>Metarhizobium</taxon>
    </lineage>
</organism>
<dbReference type="EMBL" id="QFBC01000005">
    <property type="protein sequence ID" value="PWE55873.1"/>
    <property type="molecule type" value="Genomic_DNA"/>
</dbReference>
<evidence type="ECO:0000313" key="4">
    <source>
        <dbReference type="EMBL" id="PWE55873.1"/>
    </source>
</evidence>
<dbReference type="InterPro" id="IPR004437">
    <property type="entry name" value="ParB/RepB/Spo0J"/>
</dbReference>
<reference evidence="4 5" key="1">
    <citation type="submission" date="2018-05" db="EMBL/GenBank/DDBJ databases">
        <title>The draft genome of strain NS-104.</title>
        <authorList>
            <person name="Hang P."/>
            <person name="Jiang J."/>
        </authorList>
    </citation>
    <scope>NUCLEOTIDE SEQUENCE [LARGE SCALE GENOMIC DNA]</scope>
    <source>
        <strain evidence="4 5">NS-104</strain>
    </source>
</reference>
<sequence length="345" mass="37277">MSKKPSSRNSMLSALMTSQAAPAAAPEQKTAAIETPALAPRDGDFQPRVSAGAVGALKNTLAHITKEGRVVEIDPAMISPSPFPDRIDGAEDAEAIEALAQSIARSGQEVPVLVRSHPVEPNRYQTIYGHRRVKAIAALGQGLKVRAIVRELSDGELLIAQGIENSARQDLSWIEKAMFARRLEQFARDSGRDPTAFAMEALSLHAPDVSRFRTTLEAIPDDIVTAIGSAPKVGRTKWLKLYGLVKEDGTALARMRRLKDARGFAGRTSDDRFAEMLKAAASKPGLESVTPEGVLAGSDGQPIGSIDRRRSATKFTLTDRAFADFIEDRLSALHAEFLAGRDDRD</sequence>
<accession>A0A2U2DRC9</accession>
<dbReference type="InterPro" id="IPR003115">
    <property type="entry name" value="ParB_N"/>
</dbReference>
<dbReference type="GO" id="GO:0005694">
    <property type="term" value="C:chromosome"/>
    <property type="evidence" value="ECO:0007669"/>
    <property type="project" value="TreeGrafter"/>
</dbReference>
<feature type="compositionally biased region" description="Low complexity" evidence="2">
    <location>
        <begin position="13"/>
        <end position="32"/>
    </location>
</feature>
<proteinExistence type="inferred from homology"/>
<dbReference type="OrthoDB" id="7908920at2"/>
<dbReference type="Proteomes" id="UP000245252">
    <property type="component" value="Unassembled WGS sequence"/>
</dbReference>
<evidence type="ECO:0000259" key="3">
    <source>
        <dbReference type="SMART" id="SM00470"/>
    </source>
</evidence>
<dbReference type="RefSeq" id="WP_109458950.1">
    <property type="nucleotide sequence ID" value="NZ_QFBC01000005.1"/>
</dbReference>
<dbReference type="SMART" id="SM00470">
    <property type="entry name" value="ParB"/>
    <property type="match status" value="1"/>
</dbReference>
<dbReference type="NCBIfam" id="TIGR00180">
    <property type="entry name" value="parB_part"/>
    <property type="match status" value="1"/>
</dbReference>
<dbReference type="InterPro" id="IPR017819">
    <property type="entry name" value="Plasmid_partition_RepB"/>
</dbReference>
<dbReference type="Pfam" id="PF02195">
    <property type="entry name" value="ParB_N"/>
    <property type="match status" value="1"/>
</dbReference>
<feature type="domain" description="ParB-like N-terminal" evidence="3">
    <location>
        <begin position="71"/>
        <end position="166"/>
    </location>
</feature>
<gene>
    <name evidence="4" type="primary">repB</name>
    <name evidence="4" type="ORF">DEM27_14500</name>
</gene>
<dbReference type="GO" id="GO:0003677">
    <property type="term" value="F:DNA binding"/>
    <property type="evidence" value="ECO:0007669"/>
    <property type="project" value="InterPro"/>
</dbReference>
<dbReference type="PANTHER" id="PTHR33375:SF1">
    <property type="entry name" value="CHROMOSOME-PARTITIONING PROTEIN PARB-RELATED"/>
    <property type="match status" value="1"/>
</dbReference>
<evidence type="ECO:0000256" key="2">
    <source>
        <dbReference type="SAM" id="MobiDB-lite"/>
    </source>
</evidence>
<name>A0A2U2DRC9_9HYPH</name>